<dbReference type="KEGG" id="aab:A4R43_41585"/>
<evidence type="ECO:0000313" key="3">
    <source>
        <dbReference type="EMBL" id="AXB48134.1"/>
    </source>
</evidence>
<dbReference type="RefSeq" id="WP_113697204.1">
    <property type="nucleotide sequence ID" value="NZ_CP015163.1"/>
</dbReference>
<feature type="transmembrane region" description="Helical" evidence="1">
    <location>
        <begin position="214"/>
        <end position="235"/>
    </location>
</feature>
<keyword evidence="2" id="KW-0732">Signal</keyword>
<keyword evidence="4" id="KW-1185">Reference proteome</keyword>
<proteinExistence type="predicted"/>
<dbReference type="Pfam" id="PF09490">
    <property type="entry name" value="CbtA"/>
    <property type="match status" value="1"/>
</dbReference>
<accession>A0A344LJB0</accession>
<keyword evidence="1" id="KW-0812">Transmembrane</keyword>
<reference evidence="3 4" key="1">
    <citation type="submission" date="2016-04" db="EMBL/GenBank/DDBJ databases">
        <title>Complete genome sequence and analysis of deep-sea sediment isolate, Amycolatopsis sp. WP1.</title>
        <authorList>
            <person name="Wang H."/>
            <person name="Chen S."/>
            <person name="Wu Q."/>
        </authorList>
    </citation>
    <scope>NUCLEOTIDE SEQUENCE [LARGE SCALE GENOMIC DNA]</scope>
    <source>
        <strain evidence="3 4">WP1</strain>
    </source>
</reference>
<feature type="chain" id="PRO_5038662893" description="Cobalt transporter" evidence="2">
    <location>
        <begin position="21"/>
        <end position="248"/>
    </location>
</feature>
<protein>
    <recommendedName>
        <fullName evidence="5">Cobalt transporter</fullName>
    </recommendedName>
</protein>
<dbReference type="InterPro" id="IPR012666">
    <property type="entry name" value="CbtA_put"/>
</dbReference>
<evidence type="ECO:0000256" key="1">
    <source>
        <dbReference type="SAM" id="Phobius"/>
    </source>
</evidence>
<gene>
    <name evidence="3" type="ORF">A4R43_41585</name>
</gene>
<keyword evidence="1" id="KW-0472">Membrane</keyword>
<feature type="transmembrane region" description="Helical" evidence="1">
    <location>
        <begin position="147"/>
        <end position="166"/>
    </location>
</feature>
<dbReference type="OrthoDB" id="6851830at2"/>
<evidence type="ECO:0000313" key="4">
    <source>
        <dbReference type="Proteomes" id="UP000250434"/>
    </source>
</evidence>
<sequence length="248" mass="25404">MMRTLLVRGLLAGLAAGVLAAVFAFFAGEPPIDAAIGIEESGTAAHAHSPAEAGGHAHGEEEELVSRDVQSTLGLLVGVGAYAVAGGGLFALAFAFCYGRLGSLRPRVLSALLAVTAFIVVVGVPFLKYPANPPAVGQGETIGDRTALYFGFVALSLAFAISAAMLGRRVGGWNGGLAGAGAYLVLVSVTAALMPSIDEVPDGFPGSTLWTFRIASLGTQLVLWVALGLIFGALAERVLTDRRARLAR</sequence>
<feature type="transmembrane region" description="Helical" evidence="1">
    <location>
        <begin position="108"/>
        <end position="127"/>
    </location>
</feature>
<keyword evidence="1" id="KW-1133">Transmembrane helix</keyword>
<feature type="transmembrane region" description="Helical" evidence="1">
    <location>
        <begin position="173"/>
        <end position="194"/>
    </location>
</feature>
<dbReference type="Proteomes" id="UP000250434">
    <property type="component" value="Chromosome"/>
</dbReference>
<organism evidence="3 4">
    <name type="scientific">Amycolatopsis albispora</name>
    <dbReference type="NCBI Taxonomy" id="1804986"/>
    <lineage>
        <taxon>Bacteria</taxon>
        <taxon>Bacillati</taxon>
        <taxon>Actinomycetota</taxon>
        <taxon>Actinomycetes</taxon>
        <taxon>Pseudonocardiales</taxon>
        <taxon>Pseudonocardiaceae</taxon>
        <taxon>Amycolatopsis</taxon>
    </lineage>
</organism>
<dbReference type="EMBL" id="CP015163">
    <property type="protein sequence ID" value="AXB48134.1"/>
    <property type="molecule type" value="Genomic_DNA"/>
</dbReference>
<feature type="signal peptide" evidence="2">
    <location>
        <begin position="1"/>
        <end position="20"/>
    </location>
</feature>
<feature type="transmembrane region" description="Helical" evidence="1">
    <location>
        <begin position="73"/>
        <end position="96"/>
    </location>
</feature>
<dbReference type="AlphaFoldDB" id="A0A344LJB0"/>
<name>A0A344LJB0_9PSEU</name>
<evidence type="ECO:0000256" key="2">
    <source>
        <dbReference type="SAM" id="SignalP"/>
    </source>
</evidence>
<evidence type="ECO:0008006" key="5">
    <source>
        <dbReference type="Google" id="ProtNLM"/>
    </source>
</evidence>